<organism evidence="11">
    <name type="scientific">Medioppia subpectinata</name>
    <dbReference type="NCBI Taxonomy" id="1979941"/>
    <lineage>
        <taxon>Eukaryota</taxon>
        <taxon>Metazoa</taxon>
        <taxon>Ecdysozoa</taxon>
        <taxon>Arthropoda</taxon>
        <taxon>Chelicerata</taxon>
        <taxon>Arachnida</taxon>
        <taxon>Acari</taxon>
        <taxon>Acariformes</taxon>
        <taxon>Sarcoptiformes</taxon>
        <taxon>Oribatida</taxon>
        <taxon>Brachypylina</taxon>
        <taxon>Oppioidea</taxon>
        <taxon>Oppiidae</taxon>
        <taxon>Medioppia</taxon>
    </lineage>
</organism>
<dbReference type="GO" id="GO:0004879">
    <property type="term" value="F:nuclear receptor activity"/>
    <property type="evidence" value="ECO:0007669"/>
    <property type="project" value="TreeGrafter"/>
</dbReference>
<dbReference type="Gene3D" id="3.30.50.10">
    <property type="entry name" value="Erythroid Transcription Factor GATA-1, subunit A"/>
    <property type="match status" value="1"/>
</dbReference>
<dbReference type="AlphaFoldDB" id="A0A7R9KD05"/>
<protein>
    <recommendedName>
        <fullName evidence="10">Nuclear receptor domain-containing protein</fullName>
    </recommendedName>
</protein>
<dbReference type="GO" id="GO:0000978">
    <property type="term" value="F:RNA polymerase II cis-regulatory region sequence-specific DNA binding"/>
    <property type="evidence" value="ECO:0007669"/>
    <property type="project" value="TreeGrafter"/>
</dbReference>
<dbReference type="InterPro" id="IPR013088">
    <property type="entry name" value="Znf_NHR/GATA"/>
</dbReference>
<evidence type="ECO:0000256" key="4">
    <source>
        <dbReference type="ARBA" id="ARBA00023015"/>
    </source>
</evidence>
<keyword evidence="9" id="KW-1133">Transmembrane helix</keyword>
<reference evidence="11" key="1">
    <citation type="submission" date="2020-11" db="EMBL/GenBank/DDBJ databases">
        <authorList>
            <person name="Tran Van P."/>
        </authorList>
    </citation>
    <scope>NUCLEOTIDE SEQUENCE</scope>
</reference>
<name>A0A7R9KD05_9ACAR</name>
<keyword evidence="9" id="KW-0812">Transmembrane</keyword>
<dbReference type="InterPro" id="IPR035500">
    <property type="entry name" value="NHR-like_dom_sf"/>
</dbReference>
<dbReference type="Pfam" id="PF00105">
    <property type="entry name" value="zf-C4"/>
    <property type="match status" value="1"/>
</dbReference>
<evidence type="ECO:0000256" key="2">
    <source>
        <dbReference type="ARBA" id="ARBA00022771"/>
    </source>
</evidence>
<dbReference type="Proteomes" id="UP000759131">
    <property type="component" value="Unassembled WGS sequence"/>
</dbReference>
<keyword evidence="8" id="KW-0539">Nucleus</keyword>
<keyword evidence="6" id="KW-0804">Transcription</keyword>
<evidence type="ECO:0000256" key="3">
    <source>
        <dbReference type="ARBA" id="ARBA00022833"/>
    </source>
</evidence>
<dbReference type="PROSITE" id="PS51030">
    <property type="entry name" value="NUCLEAR_REC_DBD_2"/>
    <property type="match status" value="1"/>
</dbReference>
<sequence length="351" mass="40641">MHLNMRFNCRNDNHCVIDVLNRASCRRCRLSKCFAVGMNKEWILTAEEKEFRRQQIEENRKYRESKQILKDMDSINMDSNSHDISNTDTNESSLEEMSAGDITEYIMQIENFIGDETIAKIHNSIAQDTNRRCDTTQELVTITATVPIPIDDYKNLNDIECNRLKELMNISIFSPQFQQYMKGRASYPAAATMAPYYTVHDLVYNTVQGIDSFIESFTHHTKSLTAFGSTCLDDQIAMVKYTVLEASALHGAFHFNYELECWTNRWGTQPSVMKLDLFKDISIEVYTIFKKLLLAAKEFNQDGLVMILLIPLLLFNANRPYITHKKMVKYLIILTLLSILLLFNANRPYIT</sequence>
<evidence type="ECO:0000256" key="8">
    <source>
        <dbReference type="ARBA" id="ARBA00023242"/>
    </source>
</evidence>
<keyword evidence="4" id="KW-0805">Transcription regulation</keyword>
<dbReference type="GO" id="GO:0000122">
    <property type="term" value="P:negative regulation of transcription by RNA polymerase II"/>
    <property type="evidence" value="ECO:0007669"/>
    <property type="project" value="TreeGrafter"/>
</dbReference>
<evidence type="ECO:0000256" key="5">
    <source>
        <dbReference type="ARBA" id="ARBA00023125"/>
    </source>
</evidence>
<evidence type="ECO:0000256" key="6">
    <source>
        <dbReference type="ARBA" id="ARBA00023163"/>
    </source>
</evidence>
<dbReference type="Gene3D" id="1.10.565.10">
    <property type="entry name" value="Retinoid X Receptor"/>
    <property type="match status" value="1"/>
</dbReference>
<dbReference type="EMBL" id="CAJPIZ010000330">
    <property type="protein sequence ID" value="CAG2101163.1"/>
    <property type="molecule type" value="Genomic_DNA"/>
</dbReference>
<keyword evidence="9" id="KW-0472">Membrane</keyword>
<evidence type="ECO:0000256" key="9">
    <source>
        <dbReference type="SAM" id="Phobius"/>
    </source>
</evidence>
<dbReference type="PANTHER" id="PTHR24082:SF283">
    <property type="entry name" value="NUCLEAR HORMONE RECEPTOR HR96"/>
    <property type="match status" value="1"/>
</dbReference>
<keyword evidence="12" id="KW-1185">Reference proteome</keyword>
<evidence type="ECO:0000259" key="10">
    <source>
        <dbReference type="PROSITE" id="PS51030"/>
    </source>
</evidence>
<dbReference type="SUPFAM" id="SSF57716">
    <property type="entry name" value="Glucocorticoid receptor-like (DNA-binding domain)"/>
    <property type="match status" value="1"/>
</dbReference>
<evidence type="ECO:0000313" key="12">
    <source>
        <dbReference type="Proteomes" id="UP000759131"/>
    </source>
</evidence>
<feature type="transmembrane region" description="Helical" evidence="9">
    <location>
        <begin position="299"/>
        <end position="315"/>
    </location>
</feature>
<dbReference type="GO" id="GO:0030154">
    <property type="term" value="P:cell differentiation"/>
    <property type="evidence" value="ECO:0007669"/>
    <property type="project" value="TreeGrafter"/>
</dbReference>
<keyword evidence="7" id="KW-0675">Receptor</keyword>
<feature type="domain" description="Nuclear receptor" evidence="10">
    <location>
        <begin position="1"/>
        <end position="45"/>
    </location>
</feature>
<evidence type="ECO:0000256" key="1">
    <source>
        <dbReference type="ARBA" id="ARBA00022723"/>
    </source>
</evidence>
<keyword evidence="2" id="KW-0863">Zinc-finger</keyword>
<dbReference type="EMBL" id="OC854905">
    <property type="protein sequence ID" value="CAD7620733.1"/>
    <property type="molecule type" value="Genomic_DNA"/>
</dbReference>
<proteinExistence type="predicted"/>
<accession>A0A7R9KD05</accession>
<keyword evidence="5" id="KW-0238">DNA-binding</keyword>
<evidence type="ECO:0000313" key="11">
    <source>
        <dbReference type="EMBL" id="CAD7620733.1"/>
    </source>
</evidence>
<dbReference type="SUPFAM" id="SSF48508">
    <property type="entry name" value="Nuclear receptor ligand-binding domain"/>
    <property type="match status" value="1"/>
</dbReference>
<feature type="transmembrane region" description="Helical" evidence="9">
    <location>
        <begin position="327"/>
        <end position="345"/>
    </location>
</feature>
<gene>
    <name evidence="11" type="ORF">OSB1V03_LOCUS1214</name>
</gene>
<dbReference type="InterPro" id="IPR050234">
    <property type="entry name" value="Nuclear_hormone_rcpt_NR1"/>
</dbReference>
<dbReference type="SMART" id="SM00399">
    <property type="entry name" value="ZnF_C4"/>
    <property type="match status" value="1"/>
</dbReference>
<dbReference type="PANTHER" id="PTHR24082">
    <property type="entry name" value="NUCLEAR HORMONE RECEPTOR"/>
    <property type="match status" value="1"/>
</dbReference>
<evidence type="ECO:0000256" key="7">
    <source>
        <dbReference type="ARBA" id="ARBA00023170"/>
    </source>
</evidence>
<dbReference type="InterPro" id="IPR001628">
    <property type="entry name" value="Znf_hrmn_rcpt"/>
</dbReference>
<dbReference type="GO" id="GO:0008270">
    <property type="term" value="F:zinc ion binding"/>
    <property type="evidence" value="ECO:0007669"/>
    <property type="project" value="UniProtKB-KW"/>
</dbReference>
<dbReference type="GO" id="GO:0045944">
    <property type="term" value="P:positive regulation of transcription by RNA polymerase II"/>
    <property type="evidence" value="ECO:0007669"/>
    <property type="project" value="TreeGrafter"/>
</dbReference>
<keyword evidence="1" id="KW-0479">Metal-binding</keyword>
<keyword evidence="3" id="KW-0862">Zinc</keyword>